<keyword evidence="14" id="KW-1185">Reference proteome</keyword>
<reference evidence="13 14" key="1">
    <citation type="journal article" date="2010" name="J. Bacteriol.">
        <title>Genome sequence of Fulvimarina pelagi HTCC2506T, a Mn(II)-oxidizing alphaproteobacterium possessing an aerobic anoxygenic photosynthetic gene cluster and Xanthorhodopsin.</title>
        <authorList>
            <person name="Kang I."/>
            <person name="Oh H.M."/>
            <person name="Lim S.I."/>
            <person name="Ferriera S."/>
            <person name="Giovannoni S.J."/>
            <person name="Cho J.C."/>
        </authorList>
    </citation>
    <scope>NUCLEOTIDE SEQUENCE [LARGE SCALE GENOMIC DNA]</scope>
    <source>
        <strain evidence="13 14">HTCC2506</strain>
    </source>
</reference>
<dbReference type="PROSITE" id="PS52029">
    <property type="entry name" value="LD_TPASE"/>
    <property type="match status" value="1"/>
</dbReference>
<comment type="pathway">
    <text evidence="1 9">Cell wall biogenesis; peptidoglycan biosynthesis.</text>
</comment>
<evidence type="ECO:0000256" key="2">
    <source>
        <dbReference type="ARBA" id="ARBA00005992"/>
    </source>
</evidence>
<feature type="region of interest" description="Disordered" evidence="10">
    <location>
        <begin position="93"/>
        <end position="116"/>
    </location>
</feature>
<feature type="active site" description="Proton donor/acceptor" evidence="9">
    <location>
        <position position="132"/>
    </location>
</feature>
<proteinExistence type="inferred from homology"/>
<keyword evidence="5" id="KW-0378">Hydrolase</keyword>
<feature type="signal peptide" evidence="11">
    <location>
        <begin position="1"/>
        <end position="23"/>
    </location>
</feature>
<evidence type="ECO:0000256" key="8">
    <source>
        <dbReference type="ARBA" id="ARBA00023316"/>
    </source>
</evidence>
<dbReference type="AlphaFoldDB" id="Q0G2L6"/>
<evidence type="ECO:0000256" key="5">
    <source>
        <dbReference type="ARBA" id="ARBA00022801"/>
    </source>
</evidence>
<dbReference type="STRING" id="217511.GCA_001463845_03162"/>
<dbReference type="InterPro" id="IPR050979">
    <property type="entry name" value="LD-transpeptidase"/>
</dbReference>
<dbReference type="Proteomes" id="UP000004310">
    <property type="component" value="Unassembled WGS sequence"/>
</dbReference>
<dbReference type="PANTHER" id="PTHR30582:SF24">
    <property type="entry name" value="L,D-TRANSPEPTIDASE ERFK_SRFK-RELATED"/>
    <property type="match status" value="1"/>
</dbReference>
<evidence type="ECO:0000313" key="13">
    <source>
        <dbReference type="EMBL" id="EAU42165.1"/>
    </source>
</evidence>
<dbReference type="InterPro" id="IPR038063">
    <property type="entry name" value="Transpep_catalytic_dom"/>
</dbReference>
<dbReference type="GO" id="GO:0005576">
    <property type="term" value="C:extracellular region"/>
    <property type="evidence" value="ECO:0007669"/>
    <property type="project" value="TreeGrafter"/>
</dbReference>
<comment type="similarity">
    <text evidence="2">Belongs to the YkuD family.</text>
</comment>
<keyword evidence="7 9" id="KW-0573">Peptidoglycan synthesis</keyword>
<feature type="active site" description="Nucleophile" evidence="9">
    <location>
        <position position="148"/>
    </location>
</feature>
<dbReference type="GO" id="GO:0018104">
    <property type="term" value="P:peptidoglycan-protein cross-linking"/>
    <property type="evidence" value="ECO:0007669"/>
    <property type="project" value="TreeGrafter"/>
</dbReference>
<dbReference type="GO" id="GO:0008360">
    <property type="term" value="P:regulation of cell shape"/>
    <property type="evidence" value="ECO:0007669"/>
    <property type="project" value="UniProtKB-UniRule"/>
</dbReference>
<dbReference type="PANTHER" id="PTHR30582">
    <property type="entry name" value="L,D-TRANSPEPTIDASE"/>
    <property type="match status" value="1"/>
</dbReference>
<accession>Q0G2L6</accession>
<keyword evidence="6 9" id="KW-0133">Cell shape</keyword>
<keyword evidence="3" id="KW-0328">Glycosyltransferase</keyword>
<dbReference type="GO" id="GO:0071555">
    <property type="term" value="P:cell wall organization"/>
    <property type="evidence" value="ECO:0007669"/>
    <property type="project" value="UniProtKB-UniRule"/>
</dbReference>
<keyword evidence="11" id="KW-0732">Signal</keyword>
<evidence type="ECO:0000256" key="11">
    <source>
        <dbReference type="SAM" id="SignalP"/>
    </source>
</evidence>
<evidence type="ECO:0000259" key="12">
    <source>
        <dbReference type="PROSITE" id="PS52029"/>
    </source>
</evidence>
<evidence type="ECO:0000256" key="10">
    <source>
        <dbReference type="SAM" id="MobiDB-lite"/>
    </source>
</evidence>
<keyword evidence="4" id="KW-0808">Transferase</keyword>
<evidence type="ECO:0000256" key="6">
    <source>
        <dbReference type="ARBA" id="ARBA00022960"/>
    </source>
</evidence>
<name>Q0G2L6_9HYPH</name>
<organism evidence="13 14">
    <name type="scientific">Fulvimarina pelagi HTCC2506</name>
    <dbReference type="NCBI Taxonomy" id="314231"/>
    <lineage>
        <taxon>Bacteria</taxon>
        <taxon>Pseudomonadati</taxon>
        <taxon>Pseudomonadota</taxon>
        <taxon>Alphaproteobacteria</taxon>
        <taxon>Hyphomicrobiales</taxon>
        <taxon>Aurantimonadaceae</taxon>
        <taxon>Fulvimarina</taxon>
    </lineage>
</organism>
<dbReference type="eggNOG" id="COG1376">
    <property type="taxonomic scope" value="Bacteria"/>
</dbReference>
<gene>
    <name evidence="13" type="ORF">FP2506_17069</name>
</gene>
<dbReference type="GO" id="GO:0071972">
    <property type="term" value="F:peptidoglycan L,D-transpeptidase activity"/>
    <property type="evidence" value="ECO:0007669"/>
    <property type="project" value="TreeGrafter"/>
</dbReference>
<dbReference type="RefSeq" id="WP_007068533.1">
    <property type="nucleotide sequence ID" value="NZ_DS022272.1"/>
</dbReference>
<evidence type="ECO:0000256" key="9">
    <source>
        <dbReference type="PROSITE-ProRule" id="PRU01373"/>
    </source>
</evidence>
<evidence type="ECO:0000256" key="4">
    <source>
        <dbReference type="ARBA" id="ARBA00022679"/>
    </source>
</evidence>
<keyword evidence="8 9" id="KW-0961">Cell wall biogenesis/degradation</keyword>
<protein>
    <submittedName>
        <fullName evidence="13">ErfK/YbiS/YcfS/YnhG</fullName>
    </submittedName>
</protein>
<evidence type="ECO:0000313" key="14">
    <source>
        <dbReference type="Proteomes" id="UP000004310"/>
    </source>
</evidence>
<dbReference type="Gene3D" id="2.40.440.10">
    <property type="entry name" value="L,D-transpeptidase catalytic domain-like"/>
    <property type="match status" value="1"/>
</dbReference>
<sequence length="173" mass="18833">MITILRPALAAALAFCLAGPVHAAVEALDPRPEISFQADADPGTIVVKTAERKLYLVTGPGKAMVYDIAVGKPSEQWFGKSWVSRKRRAPTWVPTPSMRERNPRLPQSIGPGPKNPLGERAINLGWGAYRIHGTNNPRSIGSAASAGCFRMRNADVKDLFERVHVGAEVRVLR</sequence>
<feature type="domain" description="L,D-TPase catalytic" evidence="12">
    <location>
        <begin position="43"/>
        <end position="172"/>
    </location>
</feature>
<dbReference type="HOGENOM" id="CLU_042399_2_0_5"/>
<dbReference type="FunFam" id="2.40.440.10:FF:000002">
    <property type="entry name" value="L,D-transpeptidase ErfK/SrfK"/>
    <property type="match status" value="1"/>
</dbReference>
<dbReference type="Pfam" id="PF03734">
    <property type="entry name" value="YkuD"/>
    <property type="match status" value="1"/>
</dbReference>
<evidence type="ECO:0000256" key="1">
    <source>
        <dbReference type="ARBA" id="ARBA00004752"/>
    </source>
</evidence>
<dbReference type="SUPFAM" id="SSF141523">
    <property type="entry name" value="L,D-transpeptidase catalytic domain-like"/>
    <property type="match status" value="1"/>
</dbReference>
<dbReference type="EMBL" id="AATP01000002">
    <property type="protein sequence ID" value="EAU42165.1"/>
    <property type="molecule type" value="Genomic_DNA"/>
</dbReference>
<dbReference type="InterPro" id="IPR005490">
    <property type="entry name" value="LD_TPept_cat_dom"/>
</dbReference>
<dbReference type="UniPathway" id="UPA00219"/>
<dbReference type="GO" id="GO:0016757">
    <property type="term" value="F:glycosyltransferase activity"/>
    <property type="evidence" value="ECO:0007669"/>
    <property type="project" value="UniProtKB-KW"/>
</dbReference>
<evidence type="ECO:0000256" key="7">
    <source>
        <dbReference type="ARBA" id="ARBA00022984"/>
    </source>
</evidence>
<comment type="caution">
    <text evidence="13">The sequence shown here is derived from an EMBL/GenBank/DDBJ whole genome shotgun (WGS) entry which is preliminary data.</text>
</comment>
<feature type="chain" id="PRO_5004172272" evidence="11">
    <location>
        <begin position="24"/>
        <end position="173"/>
    </location>
</feature>
<dbReference type="CDD" id="cd16913">
    <property type="entry name" value="YkuD_like"/>
    <property type="match status" value="1"/>
</dbReference>
<evidence type="ECO:0000256" key="3">
    <source>
        <dbReference type="ARBA" id="ARBA00022676"/>
    </source>
</evidence>